<protein>
    <submittedName>
        <fullName evidence="1">Uncharacterized protein</fullName>
    </submittedName>
</protein>
<organism evidence="1 2">
    <name type="scientific">Thauera humireducens</name>
    <dbReference type="NCBI Taxonomy" id="1134435"/>
    <lineage>
        <taxon>Bacteria</taxon>
        <taxon>Pseudomonadati</taxon>
        <taxon>Pseudomonadota</taxon>
        <taxon>Betaproteobacteria</taxon>
        <taxon>Rhodocyclales</taxon>
        <taxon>Zoogloeaceae</taxon>
        <taxon>Thauera</taxon>
    </lineage>
</organism>
<dbReference type="KEGG" id="thu:AC731_004330"/>
<proteinExistence type="predicted"/>
<keyword evidence="2" id="KW-1185">Reference proteome</keyword>
<sequence length="167" mass="18190">MTQHQTLQAVRNEISALTDEIMAVRRCALPMDAALAGVRQQLEAARARFAATLDITARNIAVATRPWTMETFTGDAMPWLAYSLGDALLTEIEQRVSAIRADAGNPPTLPAAERAAKLDELERRRYMLEMQEEFIVTETGAARRPGVTPAAVLGIPFDAAKLAGVLE</sequence>
<accession>A0A127K2P0</accession>
<evidence type="ECO:0000313" key="2">
    <source>
        <dbReference type="Proteomes" id="UP000036902"/>
    </source>
</evidence>
<dbReference type="AlphaFoldDB" id="A0A127K2P0"/>
<dbReference type="Proteomes" id="UP000036902">
    <property type="component" value="Chromosome"/>
</dbReference>
<dbReference type="EMBL" id="CP014646">
    <property type="protein sequence ID" value="AMO36227.1"/>
    <property type="molecule type" value="Genomic_DNA"/>
</dbReference>
<gene>
    <name evidence="1" type="ORF">AC731_004330</name>
</gene>
<dbReference type="RefSeq" id="WP_048709462.1">
    <property type="nucleotide sequence ID" value="NZ_CP014646.1"/>
</dbReference>
<reference evidence="2" key="1">
    <citation type="submission" date="2016-03" db="EMBL/GenBank/DDBJ databases">
        <authorList>
            <person name="Ma C."/>
            <person name="Zhou S."/>
            <person name="Yang G."/>
        </authorList>
    </citation>
    <scope>NUCLEOTIDE SEQUENCE [LARGE SCALE GENOMIC DNA]</scope>
    <source>
        <strain evidence="2">SgZ-1</strain>
    </source>
</reference>
<dbReference type="STRING" id="1134435.AC731_004330"/>
<evidence type="ECO:0000313" key="1">
    <source>
        <dbReference type="EMBL" id="AMO36227.1"/>
    </source>
</evidence>
<name>A0A127K2P0_9RHOO</name>